<accession>A0A371CHK5</accession>
<evidence type="ECO:0000313" key="2">
    <source>
        <dbReference type="Proteomes" id="UP000256964"/>
    </source>
</evidence>
<name>A0A371CHK5_9APHY</name>
<evidence type="ECO:0000313" key="1">
    <source>
        <dbReference type="EMBL" id="RDX39769.1"/>
    </source>
</evidence>
<proteinExistence type="predicted"/>
<organism evidence="1 2">
    <name type="scientific">Lentinus brumalis</name>
    <dbReference type="NCBI Taxonomy" id="2498619"/>
    <lineage>
        <taxon>Eukaryota</taxon>
        <taxon>Fungi</taxon>
        <taxon>Dikarya</taxon>
        <taxon>Basidiomycota</taxon>
        <taxon>Agaricomycotina</taxon>
        <taxon>Agaricomycetes</taxon>
        <taxon>Polyporales</taxon>
        <taxon>Polyporaceae</taxon>
        <taxon>Lentinus</taxon>
    </lineage>
</organism>
<protein>
    <submittedName>
        <fullName evidence="1">Uncharacterized protein</fullName>
    </submittedName>
</protein>
<dbReference type="Proteomes" id="UP000256964">
    <property type="component" value="Unassembled WGS sequence"/>
</dbReference>
<gene>
    <name evidence="1" type="ORF">OH76DRAFT_1413364</name>
</gene>
<sequence>MFFSCQSPDNCKTSPGLNVSAGVPRQLYSAQECSPGLRAKTYATCEIAHALCAMQGTED</sequence>
<keyword evidence="2" id="KW-1185">Reference proteome</keyword>
<dbReference type="AlphaFoldDB" id="A0A371CHK5"/>
<reference evidence="1 2" key="1">
    <citation type="journal article" date="2018" name="Biotechnol. Biofuels">
        <title>Integrative visual omics of the white-rot fungus Polyporus brumalis exposes the biotechnological potential of its oxidative enzymes for delignifying raw plant biomass.</title>
        <authorList>
            <person name="Miyauchi S."/>
            <person name="Rancon A."/>
            <person name="Drula E."/>
            <person name="Hage H."/>
            <person name="Chaduli D."/>
            <person name="Favel A."/>
            <person name="Grisel S."/>
            <person name="Henrissat B."/>
            <person name="Herpoel-Gimbert I."/>
            <person name="Ruiz-Duenas F.J."/>
            <person name="Chevret D."/>
            <person name="Hainaut M."/>
            <person name="Lin J."/>
            <person name="Wang M."/>
            <person name="Pangilinan J."/>
            <person name="Lipzen A."/>
            <person name="Lesage-Meessen L."/>
            <person name="Navarro D."/>
            <person name="Riley R."/>
            <person name="Grigoriev I.V."/>
            <person name="Zhou S."/>
            <person name="Raouche S."/>
            <person name="Rosso M.N."/>
        </authorList>
    </citation>
    <scope>NUCLEOTIDE SEQUENCE [LARGE SCALE GENOMIC DNA]</scope>
    <source>
        <strain evidence="1 2">BRFM 1820</strain>
    </source>
</reference>
<dbReference type="EMBL" id="KZ857651">
    <property type="protein sequence ID" value="RDX39769.1"/>
    <property type="molecule type" value="Genomic_DNA"/>
</dbReference>